<organism evidence="1 2">
    <name type="scientific">Paenimyroides aestuarii</name>
    <dbReference type="NCBI Taxonomy" id="2968490"/>
    <lineage>
        <taxon>Bacteria</taxon>
        <taxon>Pseudomonadati</taxon>
        <taxon>Bacteroidota</taxon>
        <taxon>Flavobacteriia</taxon>
        <taxon>Flavobacteriales</taxon>
        <taxon>Flavobacteriaceae</taxon>
        <taxon>Paenimyroides</taxon>
    </lineage>
</organism>
<dbReference type="Proteomes" id="UP001317001">
    <property type="component" value="Chromosome"/>
</dbReference>
<dbReference type="RefSeq" id="WP_257499519.1">
    <property type="nucleotide sequence ID" value="NZ_CP102382.1"/>
</dbReference>
<dbReference type="PROSITE" id="PS51257">
    <property type="entry name" value="PROKAR_LIPOPROTEIN"/>
    <property type="match status" value="1"/>
</dbReference>
<name>A0ABY5NSN6_9FLAO</name>
<gene>
    <name evidence="1" type="ORF">NPX36_00620</name>
</gene>
<reference evidence="1 2" key="1">
    <citation type="submission" date="2022-08" db="EMBL/GenBank/DDBJ databases">
        <title>Myroides zhujiangensis sp. nov., a novel bacterium isolated from sediment in the Pearl River Estuary.</title>
        <authorList>
            <person name="Cui L."/>
        </authorList>
    </citation>
    <scope>NUCLEOTIDE SEQUENCE [LARGE SCALE GENOMIC DNA]</scope>
    <source>
        <strain evidence="1 2">SCSIO 72103</strain>
    </source>
</reference>
<evidence type="ECO:0000313" key="2">
    <source>
        <dbReference type="Proteomes" id="UP001317001"/>
    </source>
</evidence>
<keyword evidence="2" id="KW-1185">Reference proteome</keyword>
<evidence type="ECO:0000313" key="1">
    <source>
        <dbReference type="EMBL" id="UUV21595.1"/>
    </source>
</evidence>
<accession>A0ABY5NSN6</accession>
<sequence>MRNIIIVFISIFFLSCTQNDDNNARADNGTTQVTQATISYISQEPTPQGKYLNYIQATVQNTKNTIVTGFVQFKIKEYGDINSSTLIIDKNSEVTFYALFETDKIINETYLLSSKFLEDTLTVE</sequence>
<proteinExistence type="predicted"/>
<protein>
    <submittedName>
        <fullName evidence="1">Uncharacterized protein</fullName>
    </submittedName>
</protein>
<dbReference type="EMBL" id="CP102382">
    <property type="protein sequence ID" value="UUV21595.1"/>
    <property type="molecule type" value="Genomic_DNA"/>
</dbReference>